<gene>
    <name evidence="3" type="ORF">DEM34_11700</name>
</gene>
<evidence type="ECO:0000313" key="3">
    <source>
        <dbReference type="EMBL" id="PWG62605.1"/>
    </source>
</evidence>
<protein>
    <submittedName>
        <fullName evidence="3">XshC-Cox1-family protein</fullName>
    </submittedName>
</protein>
<dbReference type="Gene3D" id="3.40.50.720">
    <property type="entry name" value="NAD(P)-binding Rossmann-like Domain"/>
    <property type="match status" value="1"/>
</dbReference>
<dbReference type="PANTHER" id="PTHR30388">
    <property type="entry name" value="ALDEHYDE OXIDOREDUCTASE MOLYBDENUM COFACTOR ASSEMBLY PROTEIN"/>
    <property type="match status" value="1"/>
</dbReference>
<feature type="domain" description="XdhC Rossmann" evidence="2">
    <location>
        <begin position="109"/>
        <end position="245"/>
    </location>
</feature>
<proteinExistence type="predicted"/>
<accession>A0A2U2N031</accession>
<dbReference type="EMBL" id="QFFI01000017">
    <property type="protein sequence ID" value="PWG62605.1"/>
    <property type="molecule type" value="Genomic_DNA"/>
</dbReference>
<evidence type="ECO:0000313" key="4">
    <source>
        <dbReference type="Proteomes" id="UP000245474"/>
    </source>
</evidence>
<dbReference type="OrthoDB" id="9815497at2"/>
<sequence length="264" mass="27917">MTDDLLDLQVRLRDERTPHALATVIGTEGSASAKVGAKAIIDADGRLIAGWVGGGCAESSTCRAALESMSSGEPQVLEIDLTDELLGAGMPCGGTMRIYVEPALPRPVLWILGHGRVAECLCVMGDMLGLDVVIDDPGARREDYPAARRLLTDDLDYSALKPRAEDFVVVATQHKGDHQSIARALETDVGYIALIASRKRATIVFDQLRELGVAEGSLQRVRSPAGLNLGGKSPEEIALSLMAEIVAVRRGADAAPLAEPAGRA</sequence>
<dbReference type="RefSeq" id="WP_109678995.1">
    <property type="nucleotide sequence ID" value="NZ_CP086615.1"/>
</dbReference>
<dbReference type="InterPro" id="IPR027051">
    <property type="entry name" value="XdhC_Rossmann_dom"/>
</dbReference>
<evidence type="ECO:0000259" key="2">
    <source>
        <dbReference type="Pfam" id="PF13478"/>
    </source>
</evidence>
<evidence type="ECO:0000259" key="1">
    <source>
        <dbReference type="Pfam" id="PF02625"/>
    </source>
</evidence>
<dbReference type="Proteomes" id="UP000245474">
    <property type="component" value="Unassembled WGS sequence"/>
</dbReference>
<comment type="caution">
    <text evidence="3">The sequence shown here is derived from an EMBL/GenBank/DDBJ whole genome shotgun (WGS) entry which is preliminary data.</text>
</comment>
<dbReference type="PANTHER" id="PTHR30388:SF6">
    <property type="entry name" value="XANTHINE DEHYDROGENASE SUBUNIT A-RELATED"/>
    <property type="match status" value="1"/>
</dbReference>
<dbReference type="AlphaFoldDB" id="A0A2U2N031"/>
<reference evidence="3 4" key="1">
    <citation type="submission" date="2018-05" db="EMBL/GenBank/DDBJ databases">
        <title>Spiribacter halobius sp. nov., a moderately halophilic bacterium isolated from marine solar saltern.</title>
        <authorList>
            <person name="Zheng W.-S."/>
            <person name="Lu D.-C."/>
            <person name="Du Z.-J."/>
        </authorList>
    </citation>
    <scope>NUCLEOTIDE SEQUENCE [LARGE SCALE GENOMIC DNA]</scope>
    <source>
        <strain evidence="3 4">E85</strain>
    </source>
</reference>
<dbReference type="Pfam" id="PF02625">
    <property type="entry name" value="XdhC_CoxI"/>
    <property type="match status" value="1"/>
</dbReference>
<organism evidence="3 4">
    <name type="scientific">Sediminicurvatus halobius</name>
    <dbReference type="NCBI Taxonomy" id="2182432"/>
    <lineage>
        <taxon>Bacteria</taxon>
        <taxon>Pseudomonadati</taxon>
        <taxon>Pseudomonadota</taxon>
        <taxon>Gammaproteobacteria</taxon>
        <taxon>Chromatiales</taxon>
        <taxon>Ectothiorhodospiraceae</taxon>
        <taxon>Sediminicurvatus</taxon>
    </lineage>
</organism>
<name>A0A2U2N031_9GAMM</name>
<dbReference type="InterPro" id="IPR052698">
    <property type="entry name" value="MoCofactor_Util/Proc"/>
</dbReference>
<keyword evidence="4" id="KW-1185">Reference proteome</keyword>
<dbReference type="InterPro" id="IPR003777">
    <property type="entry name" value="XdhC_CoxI"/>
</dbReference>
<dbReference type="Pfam" id="PF13478">
    <property type="entry name" value="XdhC_C"/>
    <property type="match status" value="1"/>
</dbReference>
<feature type="domain" description="XdhC- CoxI" evidence="1">
    <location>
        <begin position="13"/>
        <end position="79"/>
    </location>
</feature>